<dbReference type="InterPro" id="IPR017871">
    <property type="entry name" value="ABC_transporter-like_CS"/>
</dbReference>
<dbReference type="Proteomes" id="UP000297890">
    <property type="component" value="Unassembled WGS sequence"/>
</dbReference>
<dbReference type="FunFam" id="3.40.50.300:FF:000016">
    <property type="entry name" value="Oligopeptide ABC transporter ATP-binding component"/>
    <property type="match status" value="1"/>
</dbReference>
<dbReference type="OrthoDB" id="9784450at2"/>
<dbReference type="GO" id="GO:0055085">
    <property type="term" value="P:transmembrane transport"/>
    <property type="evidence" value="ECO:0007669"/>
    <property type="project" value="UniProtKB-ARBA"/>
</dbReference>
<evidence type="ECO:0000256" key="2">
    <source>
        <dbReference type="ARBA" id="ARBA00005417"/>
    </source>
</evidence>
<evidence type="ECO:0000256" key="3">
    <source>
        <dbReference type="ARBA" id="ARBA00022448"/>
    </source>
</evidence>
<keyword evidence="5" id="KW-0547">Nucleotide-binding</keyword>
<evidence type="ECO:0000256" key="7">
    <source>
        <dbReference type="ARBA" id="ARBA00023136"/>
    </source>
</evidence>
<comment type="caution">
    <text evidence="10">The sequence shown here is derived from an EMBL/GenBank/DDBJ whole genome shotgun (WGS) entry which is preliminary data.</text>
</comment>
<dbReference type="InterPro" id="IPR050388">
    <property type="entry name" value="ABC_Ni/Peptide_Import"/>
</dbReference>
<comment type="similarity">
    <text evidence="2">Belongs to the ABC transporter superfamily.</text>
</comment>
<sequence length="338" mass="36529">MSAISAAHAAPLLTVRDLGVHFTTDSGPVVAVREVSFTLHRGEALALVGESGSGKTQSAMALLGLLADNGRATGVATLDGAPLLGQPERQMGRIRGVRIGVVFQDPMTALNPYLSIERQMTETLVLHRGQSRREARAEALRMLEAVRITDARRRLDQYPHELSGGMRQRVMIAMALLPQPEVLILDEPTTALDVTVQAQILDLLAALRRELGTAMLLITHDLGVVAAVCDRMLVMYAGEGVEQGPVAELLAHPRHPYTEGLLESLPARQHSARRLATLAGHPPDPRTRPPGCAFAPRCRHAMAVCTTHHPGWAEESATRGRRCHWQPPAAPSALDPMP</sequence>
<keyword evidence="6 10" id="KW-0067">ATP-binding</keyword>
<dbReference type="AlphaFoldDB" id="A0A4Z0FB34"/>
<dbReference type="Pfam" id="PF00005">
    <property type="entry name" value="ABC_tran"/>
    <property type="match status" value="1"/>
</dbReference>
<gene>
    <name evidence="10" type="ORF">E4680_05505</name>
</gene>
<feature type="region of interest" description="Disordered" evidence="8">
    <location>
        <begin position="317"/>
        <end position="338"/>
    </location>
</feature>
<dbReference type="InterPro" id="IPR013563">
    <property type="entry name" value="Oligopep_ABC_C"/>
</dbReference>
<dbReference type="EMBL" id="SRIO01000005">
    <property type="protein sequence ID" value="TFZ83089.1"/>
    <property type="molecule type" value="Genomic_DNA"/>
</dbReference>
<dbReference type="PANTHER" id="PTHR43297">
    <property type="entry name" value="OLIGOPEPTIDE TRANSPORT ATP-BINDING PROTEIN APPD"/>
    <property type="match status" value="1"/>
</dbReference>
<dbReference type="GO" id="GO:0015833">
    <property type="term" value="P:peptide transport"/>
    <property type="evidence" value="ECO:0007669"/>
    <property type="project" value="InterPro"/>
</dbReference>
<keyword evidence="4" id="KW-1003">Cell membrane</keyword>
<accession>A0A4Z0FB34</accession>
<dbReference type="InterPro" id="IPR003593">
    <property type="entry name" value="AAA+_ATPase"/>
</dbReference>
<dbReference type="InterPro" id="IPR003439">
    <property type="entry name" value="ABC_transporter-like_ATP-bd"/>
</dbReference>
<protein>
    <submittedName>
        <fullName evidence="10">ABC transporter ATP-binding protein</fullName>
    </submittedName>
</protein>
<evidence type="ECO:0000259" key="9">
    <source>
        <dbReference type="PROSITE" id="PS50893"/>
    </source>
</evidence>
<evidence type="ECO:0000313" key="11">
    <source>
        <dbReference type="Proteomes" id="UP000297890"/>
    </source>
</evidence>
<dbReference type="Gene3D" id="3.40.50.300">
    <property type="entry name" value="P-loop containing nucleotide triphosphate hydrolases"/>
    <property type="match status" value="1"/>
</dbReference>
<dbReference type="NCBIfam" id="TIGR01727">
    <property type="entry name" value="oligo_HPY"/>
    <property type="match status" value="1"/>
</dbReference>
<feature type="domain" description="ABC transporter" evidence="9">
    <location>
        <begin position="15"/>
        <end position="262"/>
    </location>
</feature>
<evidence type="ECO:0000313" key="10">
    <source>
        <dbReference type="EMBL" id="TFZ83089.1"/>
    </source>
</evidence>
<evidence type="ECO:0000256" key="6">
    <source>
        <dbReference type="ARBA" id="ARBA00022840"/>
    </source>
</evidence>
<reference evidence="10 11" key="1">
    <citation type="journal article" date="2019" name="ISME J.">
        <title>Candidatus Macondimonas diazotrophica, a novel gammaproteobacterial genus dominating crude-oil-contaminated coastal sediments.</title>
        <authorList>
            <person name="Karthikeyan S."/>
            <person name="Konstantinidis K."/>
        </authorList>
    </citation>
    <scope>NUCLEOTIDE SEQUENCE [LARGE SCALE GENOMIC DNA]</scope>
    <source>
        <strain evidence="10 11">KTK01</strain>
    </source>
</reference>
<dbReference type="GO" id="GO:0016887">
    <property type="term" value="F:ATP hydrolysis activity"/>
    <property type="evidence" value="ECO:0007669"/>
    <property type="project" value="InterPro"/>
</dbReference>
<dbReference type="InterPro" id="IPR027417">
    <property type="entry name" value="P-loop_NTPase"/>
</dbReference>
<dbReference type="GO" id="GO:0005524">
    <property type="term" value="F:ATP binding"/>
    <property type="evidence" value="ECO:0007669"/>
    <property type="project" value="UniProtKB-KW"/>
</dbReference>
<dbReference type="SMART" id="SM00382">
    <property type="entry name" value="AAA"/>
    <property type="match status" value="1"/>
</dbReference>
<keyword evidence="7" id="KW-0472">Membrane</keyword>
<evidence type="ECO:0000256" key="1">
    <source>
        <dbReference type="ARBA" id="ARBA00004417"/>
    </source>
</evidence>
<dbReference type="PROSITE" id="PS00211">
    <property type="entry name" value="ABC_TRANSPORTER_1"/>
    <property type="match status" value="1"/>
</dbReference>
<dbReference type="PANTHER" id="PTHR43297:SF7">
    <property type="entry name" value="D,D-DIPEPTIDE TRANSPORT ATP-BINDING PROTEIN DDPD-RELATED"/>
    <property type="match status" value="1"/>
</dbReference>
<dbReference type="SUPFAM" id="SSF52540">
    <property type="entry name" value="P-loop containing nucleoside triphosphate hydrolases"/>
    <property type="match status" value="1"/>
</dbReference>
<keyword evidence="3" id="KW-0813">Transport</keyword>
<comment type="subcellular location">
    <subcellularLocation>
        <location evidence="1">Cell inner membrane</location>
        <topology evidence="1">Peripheral membrane protein</topology>
    </subcellularLocation>
</comment>
<name>A0A4Z0FB34_9GAMM</name>
<dbReference type="RefSeq" id="WP_135281389.1">
    <property type="nucleotide sequence ID" value="NZ_SRIO01000005.1"/>
</dbReference>
<dbReference type="CDD" id="cd03257">
    <property type="entry name" value="ABC_NikE_OppD_transporters"/>
    <property type="match status" value="1"/>
</dbReference>
<evidence type="ECO:0000256" key="8">
    <source>
        <dbReference type="SAM" id="MobiDB-lite"/>
    </source>
</evidence>
<keyword evidence="11" id="KW-1185">Reference proteome</keyword>
<organism evidence="10 11">
    <name type="scientific">Candidatus Macondimonas diazotrophica</name>
    <dbReference type="NCBI Taxonomy" id="2305248"/>
    <lineage>
        <taxon>Bacteria</taxon>
        <taxon>Pseudomonadati</taxon>
        <taxon>Pseudomonadota</taxon>
        <taxon>Gammaproteobacteria</taxon>
        <taxon>Chromatiales</taxon>
        <taxon>Ectothiorhodospiraceae</taxon>
        <taxon>Candidatus Macondimonas</taxon>
    </lineage>
</organism>
<dbReference type="PROSITE" id="PS50893">
    <property type="entry name" value="ABC_TRANSPORTER_2"/>
    <property type="match status" value="1"/>
</dbReference>
<evidence type="ECO:0000256" key="4">
    <source>
        <dbReference type="ARBA" id="ARBA00022475"/>
    </source>
</evidence>
<proteinExistence type="inferred from homology"/>
<dbReference type="Pfam" id="PF08352">
    <property type="entry name" value="oligo_HPY"/>
    <property type="match status" value="1"/>
</dbReference>
<evidence type="ECO:0000256" key="5">
    <source>
        <dbReference type="ARBA" id="ARBA00022741"/>
    </source>
</evidence>
<dbReference type="GO" id="GO:0005886">
    <property type="term" value="C:plasma membrane"/>
    <property type="evidence" value="ECO:0007669"/>
    <property type="project" value="UniProtKB-SubCell"/>
</dbReference>